<dbReference type="RefSeq" id="WP_201138590.1">
    <property type="nucleotide sequence ID" value="NZ_CAJNAS010000029.1"/>
</dbReference>
<dbReference type="Proteomes" id="UP000675121">
    <property type="component" value="Unassembled WGS sequence"/>
</dbReference>
<gene>
    <name evidence="1" type="ORF">R70211_06795</name>
</gene>
<organism evidence="1 2">
    <name type="scientific">Paraburkholderia domus</name>
    <dbReference type="NCBI Taxonomy" id="2793075"/>
    <lineage>
        <taxon>Bacteria</taxon>
        <taxon>Pseudomonadati</taxon>
        <taxon>Pseudomonadota</taxon>
        <taxon>Betaproteobacteria</taxon>
        <taxon>Burkholderiales</taxon>
        <taxon>Burkholderiaceae</taxon>
        <taxon>Paraburkholderia</taxon>
    </lineage>
</organism>
<keyword evidence="2" id="KW-1185">Reference proteome</keyword>
<dbReference type="InterPro" id="IPR010982">
    <property type="entry name" value="Lambda_DNA-bd_dom_sf"/>
</dbReference>
<name>A0A9N8R7F4_9BURK</name>
<evidence type="ECO:0000313" key="1">
    <source>
        <dbReference type="EMBL" id="CAE6958961.1"/>
    </source>
</evidence>
<evidence type="ECO:0000313" key="2">
    <source>
        <dbReference type="Proteomes" id="UP000675121"/>
    </source>
</evidence>
<dbReference type="AlphaFoldDB" id="A0A9N8R7F4"/>
<dbReference type="EMBL" id="CAJNAS010000029">
    <property type="protein sequence ID" value="CAE6958961.1"/>
    <property type="molecule type" value="Genomic_DNA"/>
</dbReference>
<dbReference type="InterPro" id="IPR031856">
    <property type="entry name" value="YdaS_toxin-like"/>
</dbReference>
<comment type="caution">
    <text evidence="1">The sequence shown here is derived from an EMBL/GenBank/DDBJ whole genome shotgun (WGS) entry which is preliminary data.</text>
</comment>
<protein>
    <submittedName>
        <fullName evidence="1">Uncharacterized protein</fullName>
    </submittedName>
</protein>
<sequence length="94" mass="10860">MNNDQDGMVALSHAVRLCKTQTELARRINTDSRRLWNWMYRDHQVPLAMVPFVVDAVNNELVTPETLRPDFAEGWRLLAKQLARSVESHETLSV</sequence>
<proteinExistence type="predicted"/>
<dbReference type="Gene3D" id="1.10.260.40">
    <property type="entry name" value="lambda repressor-like DNA-binding domains"/>
    <property type="match status" value="1"/>
</dbReference>
<dbReference type="Pfam" id="PF15943">
    <property type="entry name" value="YdaS_toxin"/>
    <property type="match status" value="1"/>
</dbReference>
<accession>A0A9N8R7F4</accession>
<reference evidence="1" key="1">
    <citation type="submission" date="2021-02" db="EMBL/GenBank/DDBJ databases">
        <authorList>
            <person name="Vanwijnsberghe S."/>
        </authorList>
    </citation>
    <scope>NUCLEOTIDE SEQUENCE</scope>
    <source>
        <strain evidence="1">R-70211</strain>
    </source>
</reference>
<dbReference type="GO" id="GO:0003677">
    <property type="term" value="F:DNA binding"/>
    <property type="evidence" value="ECO:0007669"/>
    <property type="project" value="InterPro"/>
</dbReference>